<evidence type="ECO:0000313" key="3">
    <source>
        <dbReference type="Proteomes" id="UP001346149"/>
    </source>
</evidence>
<comment type="caution">
    <text evidence="2">The sequence shown here is derived from an EMBL/GenBank/DDBJ whole genome shotgun (WGS) entry which is preliminary data.</text>
</comment>
<accession>A0AAN7QE56</accession>
<gene>
    <name evidence="2" type="ORF">SAY86_025703</name>
</gene>
<evidence type="ECO:0000313" key="2">
    <source>
        <dbReference type="EMBL" id="KAK4764613.1"/>
    </source>
</evidence>
<dbReference type="Pfam" id="PF02458">
    <property type="entry name" value="Transferase"/>
    <property type="match status" value="1"/>
</dbReference>
<name>A0AAN7QE56_TRANT</name>
<keyword evidence="3" id="KW-1185">Reference proteome</keyword>
<dbReference type="InterPro" id="IPR050317">
    <property type="entry name" value="Plant_Fungal_Acyltransferase"/>
</dbReference>
<dbReference type="InterPro" id="IPR023213">
    <property type="entry name" value="CAT-like_dom_sf"/>
</dbReference>
<evidence type="ECO:0000256" key="1">
    <source>
        <dbReference type="ARBA" id="ARBA00009861"/>
    </source>
</evidence>
<dbReference type="AlphaFoldDB" id="A0AAN7QE56"/>
<sequence>MGSMGGAAANHDKHIIKVKVSNRQPVAAALPMQERRLPLYNLDLLLPPVGFSVFFFYSKNTEAGGNIDDGVVVPPFPAFGSVVGALKASLAQVIVSYYVFSGEVVANSAGEPELICNNSGADFVQAAADVRLEQLDLYNTDESIEGKLVPSLERRVLAVQATELVCGGVVVGCTFDHRIADAYSANMFLASWAEICRSSTVSTIPCHRPSLLHPRHSSIRQYLDLVPVDELYVCLSELPPPPPPESPSAGELEDRLVSRIYYVPGDEILKLQQLASSGNCKASKLVSFSSFLWKMMAKSASPSYNSDNNGNPVAGGRISTDGDLKTTTTSRMGIAVDGRSRLPGDMSTYFGNVLSIAFGKESISDLAEKPLSWIASGVRDFLRAVATEEHFLGLIDWVEAHRPNLAQSRMFCKGTESGGPAFVVSWGLGFMVAATDFGWGRPMFSSYYFPWGGEAGYVMPMQSPHGNGDWIVYTYLLESQLNFIESEAANAFRPLTFSYLCHA</sequence>
<organism evidence="2 3">
    <name type="scientific">Trapa natans</name>
    <name type="common">Water chestnut</name>
    <dbReference type="NCBI Taxonomy" id="22666"/>
    <lineage>
        <taxon>Eukaryota</taxon>
        <taxon>Viridiplantae</taxon>
        <taxon>Streptophyta</taxon>
        <taxon>Embryophyta</taxon>
        <taxon>Tracheophyta</taxon>
        <taxon>Spermatophyta</taxon>
        <taxon>Magnoliopsida</taxon>
        <taxon>eudicotyledons</taxon>
        <taxon>Gunneridae</taxon>
        <taxon>Pentapetalae</taxon>
        <taxon>rosids</taxon>
        <taxon>malvids</taxon>
        <taxon>Myrtales</taxon>
        <taxon>Lythraceae</taxon>
        <taxon>Trapa</taxon>
    </lineage>
</organism>
<comment type="similarity">
    <text evidence="1">Belongs to the plant acyltransferase family.</text>
</comment>
<dbReference type="EMBL" id="JAXQNO010000023">
    <property type="protein sequence ID" value="KAK4764613.1"/>
    <property type="molecule type" value="Genomic_DNA"/>
</dbReference>
<protein>
    <submittedName>
        <fullName evidence="2">Uncharacterized protein</fullName>
    </submittedName>
</protein>
<reference evidence="2 3" key="1">
    <citation type="journal article" date="2023" name="Hortic Res">
        <title>Pangenome of water caltrop reveals structural variations and asymmetric subgenome divergence after allopolyploidization.</title>
        <authorList>
            <person name="Zhang X."/>
            <person name="Chen Y."/>
            <person name="Wang L."/>
            <person name="Yuan Y."/>
            <person name="Fang M."/>
            <person name="Shi L."/>
            <person name="Lu R."/>
            <person name="Comes H.P."/>
            <person name="Ma Y."/>
            <person name="Chen Y."/>
            <person name="Huang G."/>
            <person name="Zhou Y."/>
            <person name="Zheng Z."/>
            <person name="Qiu Y."/>
        </authorList>
    </citation>
    <scope>NUCLEOTIDE SEQUENCE [LARGE SCALE GENOMIC DNA]</scope>
    <source>
        <strain evidence="2">F231</strain>
    </source>
</reference>
<dbReference type="Gene3D" id="3.30.559.10">
    <property type="entry name" value="Chloramphenicol acetyltransferase-like domain"/>
    <property type="match status" value="2"/>
</dbReference>
<proteinExistence type="inferred from homology"/>
<dbReference type="PANTHER" id="PTHR31642:SF266">
    <property type="entry name" value="HXXXD-TYPE ACYL-TRANSFERASE FAMILY PROTEIN"/>
    <property type="match status" value="1"/>
</dbReference>
<dbReference type="PANTHER" id="PTHR31642">
    <property type="entry name" value="TRICHOTHECENE 3-O-ACETYLTRANSFERASE"/>
    <property type="match status" value="1"/>
</dbReference>
<dbReference type="Proteomes" id="UP001346149">
    <property type="component" value="Unassembled WGS sequence"/>
</dbReference>
<dbReference type="GO" id="GO:0016747">
    <property type="term" value="F:acyltransferase activity, transferring groups other than amino-acyl groups"/>
    <property type="evidence" value="ECO:0007669"/>
    <property type="project" value="TreeGrafter"/>
</dbReference>